<dbReference type="AlphaFoldDB" id="A0A1F8FB75"/>
<reference evidence="1 2" key="1">
    <citation type="journal article" date="2016" name="Nat. Commun.">
        <title>Thousands of microbial genomes shed light on interconnected biogeochemical processes in an aquifer system.</title>
        <authorList>
            <person name="Anantharaman K."/>
            <person name="Brown C.T."/>
            <person name="Hug L.A."/>
            <person name="Sharon I."/>
            <person name="Castelle C.J."/>
            <person name="Probst A.J."/>
            <person name="Thomas B.C."/>
            <person name="Singh A."/>
            <person name="Wilkins M.J."/>
            <person name="Karaoz U."/>
            <person name="Brodie E.L."/>
            <person name="Williams K.H."/>
            <person name="Hubbard S.S."/>
            <person name="Banfield J.F."/>
        </authorList>
    </citation>
    <scope>NUCLEOTIDE SEQUENCE [LARGE SCALE GENOMIC DNA]</scope>
</reference>
<dbReference type="Proteomes" id="UP000177167">
    <property type="component" value="Unassembled WGS sequence"/>
</dbReference>
<organism evidence="1 2">
    <name type="scientific">Candidatus Yanofskybacteria bacterium RIFCSPHIGHO2_02_FULL_41_11</name>
    <dbReference type="NCBI Taxonomy" id="1802675"/>
    <lineage>
        <taxon>Bacteria</taxon>
        <taxon>Candidatus Yanofskyibacteriota</taxon>
    </lineage>
</organism>
<dbReference type="Gene3D" id="3.30.470.30">
    <property type="entry name" value="DNA ligase/mRNA capping enzyme"/>
    <property type="match status" value="1"/>
</dbReference>
<dbReference type="SUPFAM" id="SSF56091">
    <property type="entry name" value="DNA ligase/mRNA capping enzyme, catalytic domain"/>
    <property type="match status" value="1"/>
</dbReference>
<evidence type="ECO:0000313" key="2">
    <source>
        <dbReference type="Proteomes" id="UP000177167"/>
    </source>
</evidence>
<evidence type="ECO:0000313" key="1">
    <source>
        <dbReference type="EMBL" id="OGN10444.1"/>
    </source>
</evidence>
<evidence type="ECO:0008006" key="3">
    <source>
        <dbReference type="Google" id="ProtNLM"/>
    </source>
</evidence>
<dbReference type="EMBL" id="MGJP01000007">
    <property type="protein sequence ID" value="OGN10444.1"/>
    <property type="molecule type" value="Genomic_DNA"/>
</dbReference>
<name>A0A1F8FB75_9BACT</name>
<gene>
    <name evidence="1" type="ORF">A3J46_04940</name>
</gene>
<accession>A0A1F8FB75</accession>
<comment type="caution">
    <text evidence="1">The sequence shown here is derived from an EMBL/GenBank/DDBJ whole genome shotgun (WGS) entry which is preliminary data.</text>
</comment>
<protein>
    <recommendedName>
        <fullName evidence="3">ATP-dependent DNA ligase family profile domain-containing protein</fullName>
    </recommendedName>
</protein>
<sequence>MVIRDRLPKGFVLAKPIAQEGYDEKEIYELERQGRLIITRKRDGWKMLALVCSDRRVRIYTDGINQIDSRLDHIKKELRSFGFPPQTLFVGEAFVFDNNGNEDLGKTISFFHSKKENLHLCGGTIFFMVFGIIDLSKNPKSYNVDWFKPIDSLSRGCQFDPLLAGTHRERTNYVFSMSFEKGTFDENKKRAIDEGWEGLVLYDKDYQLTYRTDGKAPARPKGCNKWKPIYEDDFIVREWIPRPDGTAKELVLLQIDPKTGKEFECGKLGSFNNTMRKSLSCERYPLVVQAKFEARYPKSGKIRNARFMRTRDDKPAEQCIAPKSYVFK</sequence>
<proteinExistence type="predicted"/>